<dbReference type="PANTHER" id="PTHR43585:SF2">
    <property type="entry name" value="ATP-GRASP ENZYME FSQD"/>
    <property type="match status" value="1"/>
</dbReference>
<feature type="region of interest" description="Disordered" evidence="5">
    <location>
        <begin position="451"/>
        <end position="502"/>
    </location>
</feature>
<evidence type="ECO:0000313" key="8">
    <source>
        <dbReference type="Proteomes" id="UP001189429"/>
    </source>
</evidence>
<feature type="domain" description="ATP-grasp" evidence="6">
    <location>
        <begin position="135"/>
        <end position="336"/>
    </location>
</feature>
<evidence type="ECO:0000256" key="5">
    <source>
        <dbReference type="SAM" id="MobiDB-lite"/>
    </source>
</evidence>
<dbReference type="Proteomes" id="UP001189429">
    <property type="component" value="Unassembled WGS sequence"/>
</dbReference>
<comment type="caution">
    <text evidence="7">The sequence shown here is derived from an EMBL/GenBank/DDBJ whole genome shotgun (WGS) entry which is preliminary data.</text>
</comment>
<dbReference type="EMBL" id="CAUYUJ010015861">
    <property type="protein sequence ID" value="CAK0859035.1"/>
    <property type="molecule type" value="Genomic_DNA"/>
</dbReference>
<name>A0ABN9UHA9_9DINO</name>
<evidence type="ECO:0000256" key="1">
    <source>
        <dbReference type="ARBA" id="ARBA00022598"/>
    </source>
</evidence>
<keyword evidence="2 4" id="KW-0547">Nucleotide-binding</keyword>
<sequence>MGNAEGCGGRSQSRIEAQSKCVVVVDPYSTGACLALECMSRGYQVIVVWSKEISDEMKSHIPGTCADLKYVAEVTEMGTIEMVATAVKGVVPTELAAVIVGGESGVPLADALSEHLGVRTNGTQIPQRRDKKIQQELVKAAGLRSVRQAGGTRLKDVEEFLRTEQMLVVVKPVESAGSDGVKLCHSEEEAREHFEVLMGAQQKVGSQGAAVLCQEFLKGKEYVVDHVSRDGVHKTVMVWVYDKRAVNGAAFVYHGMLPVASDSPEAQAVIPYVRGVLDALQIKNGPTHGEVMMTPDGPCLVEMNCRAHGGDGAWMPLARALTGGYSQVDAAVDSFLDAQQFEQLPDRPPSPFLAAGQEVMLVSFTAGTVTGLPGYDRIRALPSFLHLEGPIKPGDKIERTVDLFTNVGSALLMNKDPESLARDVQAIRDMEADFSMFELEEHPMRLKRPRANSELRDVSTPTPRVRAFSENRPDLADFSESRSRAYSEHRPSLAELPEDSSDEQVRAVVVVDPYSTGACVALECFQRGFKVISIWSLAATEELRDPSHQPQSCRELVYSRPLRGEGHGGDRRGRQAGLR</sequence>
<dbReference type="Pfam" id="PF01071">
    <property type="entry name" value="GARS_A"/>
    <property type="match status" value="1"/>
</dbReference>
<reference evidence="7" key="1">
    <citation type="submission" date="2023-10" db="EMBL/GenBank/DDBJ databases">
        <authorList>
            <person name="Chen Y."/>
            <person name="Shah S."/>
            <person name="Dougan E. K."/>
            <person name="Thang M."/>
            <person name="Chan C."/>
        </authorList>
    </citation>
    <scope>NUCLEOTIDE SEQUENCE [LARGE SCALE GENOMIC DNA]</scope>
</reference>
<dbReference type="PROSITE" id="PS50975">
    <property type="entry name" value="ATP_GRASP"/>
    <property type="match status" value="1"/>
</dbReference>
<evidence type="ECO:0000256" key="4">
    <source>
        <dbReference type="PROSITE-ProRule" id="PRU00409"/>
    </source>
</evidence>
<feature type="region of interest" description="Disordered" evidence="5">
    <location>
        <begin position="557"/>
        <end position="579"/>
    </location>
</feature>
<dbReference type="SUPFAM" id="SSF56059">
    <property type="entry name" value="Glutathione synthetase ATP-binding domain-like"/>
    <property type="match status" value="1"/>
</dbReference>
<evidence type="ECO:0000256" key="3">
    <source>
        <dbReference type="ARBA" id="ARBA00022840"/>
    </source>
</evidence>
<dbReference type="PANTHER" id="PTHR43585">
    <property type="entry name" value="FUMIPYRROLE BIOSYNTHESIS PROTEIN C"/>
    <property type="match status" value="1"/>
</dbReference>
<dbReference type="InterPro" id="IPR011761">
    <property type="entry name" value="ATP-grasp"/>
</dbReference>
<dbReference type="SMART" id="SM01209">
    <property type="entry name" value="GARS_A"/>
    <property type="match status" value="1"/>
</dbReference>
<feature type="compositionally biased region" description="Basic and acidic residues" evidence="5">
    <location>
        <begin position="562"/>
        <end position="573"/>
    </location>
</feature>
<evidence type="ECO:0000256" key="2">
    <source>
        <dbReference type="ARBA" id="ARBA00022741"/>
    </source>
</evidence>
<proteinExistence type="predicted"/>
<organism evidence="7 8">
    <name type="scientific">Prorocentrum cordatum</name>
    <dbReference type="NCBI Taxonomy" id="2364126"/>
    <lineage>
        <taxon>Eukaryota</taxon>
        <taxon>Sar</taxon>
        <taxon>Alveolata</taxon>
        <taxon>Dinophyceae</taxon>
        <taxon>Prorocentrales</taxon>
        <taxon>Prorocentraceae</taxon>
        <taxon>Prorocentrum</taxon>
    </lineage>
</organism>
<evidence type="ECO:0000313" key="7">
    <source>
        <dbReference type="EMBL" id="CAK0859035.1"/>
    </source>
</evidence>
<evidence type="ECO:0000259" key="6">
    <source>
        <dbReference type="PROSITE" id="PS50975"/>
    </source>
</evidence>
<feature type="compositionally biased region" description="Basic and acidic residues" evidence="5">
    <location>
        <begin position="467"/>
        <end position="492"/>
    </location>
</feature>
<dbReference type="NCBIfam" id="NF005543">
    <property type="entry name" value="PRK07206.1"/>
    <property type="match status" value="1"/>
</dbReference>
<keyword evidence="1" id="KW-0436">Ligase</keyword>
<dbReference type="InterPro" id="IPR052032">
    <property type="entry name" value="ATP-dep_AA_Ligase"/>
</dbReference>
<keyword evidence="3 4" id="KW-0067">ATP-binding</keyword>
<dbReference type="Gene3D" id="3.30.470.20">
    <property type="entry name" value="ATP-grasp fold, B domain"/>
    <property type="match status" value="1"/>
</dbReference>
<accession>A0ABN9UHA9</accession>
<gene>
    <name evidence="7" type="ORF">PCOR1329_LOCUS48536</name>
</gene>
<keyword evidence="8" id="KW-1185">Reference proteome</keyword>
<dbReference type="InterPro" id="IPR020561">
    <property type="entry name" value="PRibGlycinamid_synth_ATP-grasp"/>
</dbReference>
<protein>
    <recommendedName>
        <fullName evidence="6">ATP-grasp domain-containing protein</fullName>
    </recommendedName>
</protein>